<proteinExistence type="inferred from homology"/>
<organism evidence="4 5">
    <name type="scientific">Pseudobutyrivibrio ruminis</name>
    <dbReference type="NCBI Taxonomy" id="46206"/>
    <lineage>
        <taxon>Bacteria</taxon>
        <taxon>Bacillati</taxon>
        <taxon>Bacillota</taxon>
        <taxon>Clostridia</taxon>
        <taxon>Lachnospirales</taxon>
        <taxon>Lachnospiraceae</taxon>
        <taxon>Pseudobutyrivibrio</taxon>
    </lineage>
</organism>
<evidence type="ECO:0000259" key="3">
    <source>
        <dbReference type="Pfam" id="PF01478"/>
    </source>
</evidence>
<name>A0A927UDM2_9FIRM</name>
<evidence type="ECO:0000313" key="4">
    <source>
        <dbReference type="EMBL" id="MBE5920404.1"/>
    </source>
</evidence>
<dbReference type="InterPro" id="IPR050882">
    <property type="entry name" value="Prepilin_peptidase/N-MTase"/>
</dbReference>
<evidence type="ECO:0000313" key="5">
    <source>
        <dbReference type="Proteomes" id="UP000766246"/>
    </source>
</evidence>
<keyword evidence="2" id="KW-0472">Membrane</keyword>
<dbReference type="Pfam" id="PF01478">
    <property type="entry name" value="Peptidase_A24"/>
    <property type="match status" value="1"/>
</dbReference>
<comment type="similarity">
    <text evidence="1">Belongs to the peptidase A24 family.</text>
</comment>
<sequence>MFTKNKIGKLSKTKYSPKCYRESIPLVLYLSLGTEVKETSTFLIWSILTVASLFDAKEYKIPNQLIILGYLAGIFVNLQQYGMMGIAYFILKAVWPYICLSMLYLFGKQIGSGDIKLFSVVATIIGAKSTVDVMVASVMIAAIAVVAVSIYEGHLMKRNLHYSYYITAAFFFLQVQSIR</sequence>
<feature type="transmembrane region" description="Helical" evidence="2">
    <location>
        <begin position="86"/>
        <end position="105"/>
    </location>
</feature>
<dbReference type="PANTHER" id="PTHR30487:SF0">
    <property type="entry name" value="PREPILIN LEADER PEPTIDASE_N-METHYLTRANSFERASE-RELATED"/>
    <property type="match status" value="1"/>
</dbReference>
<dbReference type="AlphaFoldDB" id="A0A927UDM2"/>
<evidence type="ECO:0000256" key="2">
    <source>
        <dbReference type="SAM" id="Phobius"/>
    </source>
</evidence>
<dbReference type="GO" id="GO:0004190">
    <property type="term" value="F:aspartic-type endopeptidase activity"/>
    <property type="evidence" value="ECO:0007669"/>
    <property type="project" value="InterPro"/>
</dbReference>
<keyword evidence="2" id="KW-1133">Transmembrane helix</keyword>
<feature type="transmembrane region" description="Helical" evidence="2">
    <location>
        <begin position="63"/>
        <end position="80"/>
    </location>
</feature>
<dbReference type="Gene3D" id="1.20.120.1220">
    <property type="match status" value="1"/>
</dbReference>
<dbReference type="EMBL" id="SVER01000032">
    <property type="protein sequence ID" value="MBE5920404.1"/>
    <property type="molecule type" value="Genomic_DNA"/>
</dbReference>
<gene>
    <name evidence="4" type="ORF">E7272_11260</name>
</gene>
<reference evidence="4" key="1">
    <citation type="submission" date="2019-04" db="EMBL/GenBank/DDBJ databases">
        <title>Evolution of Biomass-Degrading Anaerobic Consortia Revealed by Metagenomics.</title>
        <authorList>
            <person name="Peng X."/>
        </authorList>
    </citation>
    <scope>NUCLEOTIDE SEQUENCE</scope>
    <source>
        <strain evidence="4">SIG311</strain>
    </source>
</reference>
<accession>A0A927UDM2</accession>
<dbReference type="GO" id="GO:0005886">
    <property type="term" value="C:plasma membrane"/>
    <property type="evidence" value="ECO:0007669"/>
    <property type="project" value="TreeGrafter"/>
</dbReference>
<feature type="transmembrane region" description="Helical" evidence="2">
    <location>
        <begin position="117"/>
        <end position="150"/>
    </location>
</feature>
<dbReference type="Proteomes" id="UP000766246">
    <property type="component" value="Unassembled WGS sequence"/>
</dbReference>
<dbReference type="GO" id="GO:0006465">
    <property type="term" value="P:signal peptide processing"/>
    <property type="evidence" value="ECO:0007669"/>
    <property type="project" value="TreeGrafter"/>
</dbReference>
<comment type="caution">
    <text evidence="4">The sequence shown here is derived from an EMBL/GenBank/DDBJ whole genome shotgun (WGS) entry which is preliminary data.</text>
</comment>
<feature type="domain" description="Prepilin type IV endopeptidase peptidase" evidence="3">
    <location>
        <begin position="43"/>
        <end position="145"/>
    </location>
</feature>
<protein>
    <submittedName>
        <fullName evidence="4">Prepilin peptidase</fullName>
    </submittedName>
</protein>
<dbReference type="PANTHER" id="PTHR30487">
    <property type="entry name" value="TYPE 4 PREPILIN-LIKE PROTEINS LEADER PEPTIDE-PROCESSING ENZYME"/>
    <property type="match status" value="1"/>
</dbReference>
<dbReference type="InterPro" id="IPR000045">
    <property type="entry name" value="Prepilin_IV_endopep_pep"/>
</dbReference>
<keyword evidence="2" id="KW-0812">Transmembrane</keyword>
<evidence type="ECO:0000256" key="1">
    <source>
        <dbReference type="ARBA" id="ARBA00005801"/>
    </source>
</evidence>